<feature type="domain" description="Cullin family profile" evidence="2">
    <location>
        <begin position="112"/>
        <end position="346"/>
    </location>
</feature>
<reference evidence="3 4" key="1">
    <citation type="submission" date="2020-08" db="EMBL/GenBank/DDBJ databases">
        <authorList>
            <person name="Koutsovoulos G."/>
            <person name="Danchin GJ E."/>
        </authorList>
    </citation>
    <scope>NUCLEOTIDE SEQUENCE [LARGE SCALE GENOMIC DNA]</scope>
</reference>
<dbReference type="InterPro" id="IPR016158">
    <property type="entry name" value="Cullin_homology"/>
</dbReference>
<evidence type="ECO:0000313" key="3">
    <source>
        <dbReference type="EMBL" id="CAD2132469.1"/>
    </source>
</evidence>
<dbReference type="OrthoDB" id="5581181at2759"/>
<evidence type="ECO:0000259" key="2">
    <source>
        <dbReference type="PROSITE" id="PS50069"/>
    </source>
</evidence>
<organism evidence="3 4">
    <name type="scientific">Meloidogyne enterolobii</name>
    <name type="common">Root-knot nematode worm</name>
    <name type="synonym">Meloidogyne mayaguensis</name>
    <dbReference type="NCBI Taxonomy" id="390850"/>
    <lineage>
        <taxon>Eukaryota</taxon>
        <taxon>Metazoa</taxon>
        <taxon>Ecdysozoa</taxon>
        <taxon>Nematoda</taxon>
        <taxon>Chromadorea</taxon>
        <taxon>Rhabditida</taxon>
        <taxon>Tylenchina</taxon>
        <taxon>Tylenchomorpha</taxon>
        <taxon>Tylenchoidea</taxon>
        <taxon>Meloidogynidae</taxon>
        <taxon>Meloidogyninae</taxon>
        <taxon>Meloidogyne</taxon>
    </lineage>
</organism>
<dbReference type="Proteomes" id="UP000580250">
    <property type="component" value="Unassembled WGS sequence"/>
</dbReference>
<dbReference type="SMART" id="SM00182">
    <property type="entry name" value="CULLIN"/>
    <property type="match status" value="1"/>
</dbReference>
<dbReference type="Gene3D" id="1.20.1310.10">
    <property type="entry name" value="Cullin Repeats"/>
    <property type="match status" value="1"/>
</dbReference>
<sequence length="462" mass="54050">MWKDRGKNAFSIALEKVIRDKLLHVGVNTHDILQAYATIIECLSQYDPSFVLVHRICRIIRDYVKLRPDTMRTIITFIAIEKPGDNCLTSDIAVTNASRLTLMLEEEQLNGLNDEYVIMMCDNRENRWMDWIPDPIDADPKESRLFRESADVFNMLVSIYGSKDLFVKEYQNLLAERLLSNGWERHIHSEFTYLETMKRRFTEGELNQCEVMIRDIRDSWKLARFAASSLPFPVSPRIVSFVYWPEIQSSDLDSNFPFHPDSIFKDALDNYEKVYIQHKAARSITWHSDFGSLVELELEIDEKTLDIELPLPQAQILFCLQKKRLEWLCSKGLIFQGGLDEITLEETFCLTSSPSSIQIMEKRDEAVMLDDFSDDEEEEQNSVEDVVEELEQYWNYTKNLLIYRTTNEPLTAQYLHRMFKNFTSPGKTIPSLDAVQMFMHRKVRQNLVIIENGVYKATKDLK</sequence>
<dbReference type="AlphaFoldDB" id="A0A6V7TTR5"/>
<comment type="caution">
    <text evidence="3">The sequence shown here is derived from an EMBL/GenBank/DDBJ whole genome shotgun (WGS) entry which is preliminary data.</text>
</comment>
<dbReference type="GO" id="GO:0007091">
    <property type="term" value="P:metaphase/anaphase transition of mitotic cell cycle"/>
    <property type="evidence" value="ECO:0007669"/>
    <property type="project" value="TreeGrafter"/>
</dbReference>
<dbReference type="Gene3D" id="1.10.10.10">
    <property type="entry name" value="Winged helix-like DNA-binding domain superfamily/Winged helix DNA-binding domain"/>
    <property type="match status" value="1"/>
</dbReference>
<dbReference type="InterPro" id="IPR036388">
    <property type="entry name" value="WH-like_DNA-bd_sf"/>
</dbReference>
<gene>
    <name evidence="3" type="ORF">MENT_LOCUS3660</name>
</gene>
<dbReference type="InterPro" id="IPR057975">
    <property type="entry name" value="TPR_ANAPC2"/>
</dbReference>
<protein>
    <recommendedName>
        <fullName evidence="2">Cullin family profile domain-containing protein</fullName>
    </recommendedName>
</protein>
<dbReference type="PANTHER" id="PTHR45957:SF1">
    <property type="entry name" value="ANAPHASE-PROMOTING COMPLEX SUBUNIT 2"/>
    <property type="match status" value="1"/>
</dbReference>
<evidence type="ECO:0000313" key="4">
    <source>
        <dbReference type="Proteomes" id="UP000580250"/>
    </source>
</evidence>
<dbReference type="SUPFAM" id="SSF75632">
    <property type="entry name" value="Cullin homology domain"/>
    <property type="match status" value="1"/>
</dbReference>
<dbReference type="GO" id="GO:0070979">
    <property type="term" value="P:protein K11-linked ubiquitination"/>
    <property type="evidence" value="ECO:0007669"/>
    <property type="project" value="TreeGrafter"/>
</dbReference>
<dbReference type="Pfam" id="PF25773">
    <property type="entry name" value="TPR_ANAPC2"/>
    <property type="match status" value="1"/>
</dbReference>
<dbReference type="PANTHER" id="PTHR45957">
    <property type="entry name" value="ANAPHASE-PROMOTING COMPLEX SUBUNIT 2"/>
    <property type="match status" value="1"/>
</dbReference>
<dbReference type="InterPro" id="IPR036317">
    <property type="entry name" value="Cullin_homology_sf"/>
</dbReference>
<name>A0A6V7TTR5_MELEN</name>
<accession>A0A6V7TTR5</accession>
<comment type="similarity">
    <text evidence="1">Belongs to the cullin family.</text>
</comment>
<dbReference type="GO" id="GO:0006511">
    <property type="term" value="P:ubiquitin-dependent protein catabolic process"/>
    <property type="evidence" value="ECO:0007669"/>
    <property type="project" value="InterPro"/>
</dbReference>
<dbReference type="EMBL" id="CAJEWN010000012">
    <property type="protein sequence ID" value="CAD2132469.1"/>
    <property type="molecule type" value="Genomic_DNA"/>
</dbReference>
<dbReference type="PROSITE" id="PS50069">
    <property type="entry name" value="CULLIN_2"/>
    <property type="match status" value="1"/>
</dbReference>
<dbReference type="InterPro" id="IPR044554">
    <property type="entry name" value="ANAPC2"/>
</dbReference>
<proteinExistence type="inferred from homology"/>
<evidence type="ECO:0000256" key="1">
    <source>
        <dbReference type="PROSITE-ProRule" id="PRU00330"/>
    </source>
</evidence>
<dbReference type="GO" id="GO:0031625">
    <property type="term" value="F:ubiquitin protein ligase binding"/>
    <property type="evidence" value="ECO:0007669"/>
    <property type="project" value="InterPro"/>
</dbReference>
<dbReference type="GO" id="GO:0005680">
    <property type="term" value="C:anaphase-promoting complex"/>
    <property type="evidence" value="ECO:0007669"/>
    <property type="project" value="TreeGrafter"/>
</dbReference>